<evidence type="ECO:0000256" key="1">
    <source>
        <dbReference type="SAM" id="Phobius"/>
    </source>
</evidence>
<name>A0A419T596_9FIRM</name>
<protein>
    <submittedName>
        <fullName evidence="2">DUF1700 domain-containing protein</fullName>
    </submittedName>
</protein>
<accession>A0A419T596</accession>
<reference evidence="2 3" key="1">
    <citation type="submission" date="2016-08" db="EMBL/GenBank/DDBJ databases">
        <title>A new outlook on sporulation: Clostridium algidixylanolyticum.</title>
        <authorList>
            <person name="Poppleton D.I."/>
            <person name="Gribaldo S."/>
        </authorList>
    </citation>
    <scope>NUCLEOTIDE SEQUENCE [LARGE SCALE GENOMIC DNA]</scope>
    <source>
        <strain evidence="2 3">SPL73</strain>
    </source>
</reference>
<dbReference type="AlphaFoldDB" id="A0A419T596"/>
<keyword evidence="1" id="KW-0812">Transmembrane</keyword>
<dbReference type="Pfam" id="PF22564">
    <property type="entry name" value="HAAS"/>
    <property type="match status" value="1"/>
</dbReference>
<comment type="caution">
    <text evidence="2">The sequence shown here is derived from an EMBL/GenBank/DDBJ whole genome shotgun (WGS) entry which is preliminary data.</text>
</comment>
<keyword evidence="1" id="KW-1133">Transmembrane helix</keyword>
<dbReference type="Proteomes" id="UP000284277">
    <property type="component" value="Unassembled WGS sequence"/>
</dbReference>
<evidence type="ECO:0000313" key="2">
    <source>
        <dbReference type="EMBL" id="RKD32700.1"/>
    </source>
</evidence>
<keyword evidence="3" id="KW-1185">Reference proteome</keyword>
<dbReference type="RefSeq" id="WP_120196408.1">
    <property type="nucleotide sequence ID" value="NZ_MCIA01000010.1"/>
</dbReference>
<keyword evidence="1" id="KW-0472">Membrane</keyword>
<feature type="transmembrane region" description="Helical" evidence="1">
    <location>
        <begin position="132"/>
        <end position="150"/>
    </location>
</feature>
<feature type="transmembrane region" description="Helical" evidence="1">
    <location>
        <begin position="105"/>
        <end position="126"/>
    </location>
</feature>
<gene>
    <name evidence="2" type="ORF">BET01_17495</name>
</gene>
<dbReference type="OrthoDB" id="1779993at2"/>
<organism evidence="2 3">
    <name type="scientific">Lacrimispora algidixylanolytica</name>
    <dbReference type="NCBI Taxonomy" id="94868"/>
    <lineage>
        <taxon>Bacteria</taxon>
        <taxon>Bacillati</taxon>
        <taxon>Bacillota</taxon>
        <taxon>Clostridia</taxon>
        <taxon>Lachnospirales</taxon>
        <taxon>Lachnospiraceae</taxon>
        <taxon>Lacrimispora</taxon>
    </lineage>
</organism>
<sequence>MSKQEFLQRLRDTLTGEVPGNVIEDNIRFYDEYISTEVRNGSTEDEVISSIGDPRLIAKTIMEASENASASGKTYYESYSGSTRSEYDNQEDTGRGMHYIDLSKWYWKALAIGAVILLFFLTATILTGIFSLLMPLFGPLLMVLLIFWFLRGMRR</sequence>
<proteinExistence type="predicted"/>
<evidence type="ECO:0000313" key="3">
    <source>
        <dbReference type="Proteomes" id="UP000284277"/>
    </source>
</evidence>
<dbReference type="EMBL" id="MCIA01000010">
    <property type="protein sequence ID" value="RKD32700.1"/>
    <property type="molecule type" value="Genomic_DNA"/>
</dbReference>